<dbReference type="Pfam" id="PF01258">
    <property type="entry name" value="zf-dskA_traR"/>
    <property type="match status" value="1"/>
</dbReference>
<dbReference type="PROSITE" id="PS51128">
    <property type="entry name" value="ZF_DKSA_2"/>
    <property type="match status" value="1"/>
</dbReference>
<dbReference type="PANTHER" id="PTHR33823">
    <property type="entry name" value="RNA POLYMERASE-BINDING TRANSCRIPTION FACTOR DKSA-RELATED"/>
    <property type="match status" value="1"/>
</dbReference>
<organism evidence="7 8">
    <name type="scientific">Alteribacillus iranensis</name>
    <dbReference type="NCBI Taxonomy" id="930128"/>
    <lineage>
        <taxon>Bacteria</taxon>
        <taxon>Bacillati</taxon>
        <taxon>Bacillota</taxon>
        <taxon>Bacilli</taxon>
        <taxon>Bacillales</taxon>
        <taxon>Bacillaceae</taxon>
        <taxon>Alteribacillus</taxon>
    </lineage>
</organism>
<evidence type="ECO:0000256" key="2">
    <source>
        <dbReference type="ARBA" id="ARBA00022771"/>
    </source>
</evidence>
<dbReference type="SUPFAM" id="SSF57716">
    <property type="entry name" value="Glucocorticoid receptor-like (DNA-binding domain)"/>
    <property type="match status" value="1"/>
</dbReference>
<evidence type="ECO:0000256" key="4">
    <source>
        <dbReference type="PROSITE-ProRule" id="PRU00510"/>
    </source>
</evidence>
<gene>
    <name evidence="7" type="ORF">SAMN05192532_102655</name>
</gene>
<feature type="region of interest" description="Disordered" evidence="5">
    <location>
        <begin position="117"/>
        <end position="145"/>
    </location>
</feature>
<feature type="compositionally biased region" description="Polar residues" evidence="5">
    <location>
        <begin position="167"/>
        <end position="177"/>
    </location>
</feature>
<sequence length="226" mass="25664">MKTNAFFAEAKAALEERLRDIQQYTDDRLGMSAEFAQESMSELSNYDNHPADNGTELYEREKDLALEQHADREQARIKKALQAIADGTYGTCEKCGKDIPLERLRSEPAALQCVHHAYQDNDPDDRPSEEDRLIPGKGGFTDVPEDDIENERFDAEESWELAAAYGTSDTPSDTFNPSEVYEGMFGDGESGSGKEEVFEGYTMLDDEGRPIHFDRDIDYSEYFLRR</sequence>
<dbReference type="SUPFAM" id="SSF109635">
    <property type="entry name" value="DnaK suppressor protein DksA, alpha-hairpin domain"/>
    <property type="match status" value="1"/>
</dbReference>
<keyword evidence="1" id="KW-0479">Metal-binding</keyword>
<evidence type="ECO:0000313" key="7">
    <source>
        <dbReference type="EMBL" id="SFE62538.1"/>
    </source>
</evidence>
<feature type="domain" description="Zinc finger DksA/TraR C4-type" evidence="6">
    <location>
        <begin position="87"/>
        <end position="114"/>
    </location>
</feature>
<dbReference type="InterPro" id="IPR037187">
    <property type="entry name" value="DnaK_N"/>
</dbReference>
<proteinExistence type="predicted"/>
<feature type="zinc finger region" description="dksA C4-type" evidence="4">
    <location>
        <begin position="92"/>
        <end position="116"/>
    </location>
</feature>
<dbReference type="NCBIfam" id="TIGR02890">
    <property type="entry name" value="bacill_yteA"/>
    <property type="match status" value="1"/>
</dbReference>
<dbReference type="Gene3D" id="1.20.120.910">
    <property type="entry name" value="DksA, coiled-coil domain"/>
    <property type="match status" value="1"/>
</dbReference>
<evidence type="ECO:0000313" key="8">
    <source>
        <dbReference type="Proteomes" id="UP000199516"/>
    </source>
</evidence>
<evidence type="ECO:0000256" key="1">
    <source>
        <dbReference type="ARBA" id="ARBA00022723"/>
    </source>
</evidence>
<evidence type="ECO:0000256" key="5">
    <source>
        <dbReference type="SAM" id="MobiDB-lite"/>
    </source>
</evidence>
<keyword evidence="8" id="KW-1185">Reference proteome</keyword>
<dbReference type="EMBL" id="FONT01000002">
    <property type="protein sequence ID" value="SFE62538.1"/>
    <property type="molecule type" value="Genomic_DNA"/>
</dbReference>
<reference evidence="7 8" key="1">
    <citation type="submission" date="2016-10" db="EMBL/GenBank/DDBJ databases">
        <authorList>
            <person name="de Groot N.N."/>
        </authorList>
    </citation>
    <scope>NUCLEOTIDE SEQUENCE [LARGE SCALE GENOMIC DNA]</scope>
    <source>
        <strain evidence="7 8">DSM 23995</strain>
    </source>
</reference>
<dbReference type="Proteomes" id="UP000199516">
    <property type="component" value="Unassembled WGS sequence"/>
</dbReference>
<protein>
    <submittedName>
        <fullName evidence="7">Regulatory protein, yteA family</fullName>
    </submittedName>
</protein>
<dbReference type="InterPro" id="IPR014240">
    <property type="entry name" value="YteA"/>
</dbReference>
<dbReference type="STRING" id="930128.SAMN05192532_102655"/>
<keyword evidence="3" id="KW-0862">Zinc</keyword>
<name>A0A1I2C2Z0_9BACI</name>
<feature type="compositionally biased region" description="Basic and acidic residues" evidence="5">
    <location>
        <begin position="124"/>
        <end position="134"/>
    </location>
</feature>
<dbReference type="AlphaFoldDB" id="A0A1I2C2Z0"/>
<evidence type="ECO:0000259" key="6">
    <source>
        <dbReference type="Pfam" id="PF01258"/>
    </source>
</evidence>
<dbReference type="GO" id="GO:0008270">
    <property type="term" value="F:zinc ion binding"/>
    <property type="evidence" value="ECO:0007669"/>
    <property type="project" value="UniProtKB-KW"/>
</dbReference>
<keyword evidence="2" id="KW-0863">Zinc-finger</keyword>
<dbReference type="InterPro" id="IPR000962">
    <property type="entry name" value="Znf_DskA_TraR"/>
</dbReference>
<dbReference type="RefSeq" id="WP_177194746.1">
    <property type="nucleotide sequence ID" value="NZ_FONT01000002.1"/>
</dbReference>
<evidence type="ECO:0000256" key="3">
    <source>
        <dbReference type="ARBA" id="ARBA00022833"/>
    </source>
</evidence>
<accession>A0A1I2C2Z0</accession>
<dbReference type="PANTHER" id="PTHR33823:SF4">
    <property type="entry name" value="GENERAL STRESS PROTEIN 16O"/>
    <property type="match status" value="1"/>
</dbReference>
<feature type="region of interest" description="Disordered" evidence="5">
    <location>
        <begin position="165"/>
        <end position="194"/>
    </location>
</feature>